<feature type="transmembrane region" description="Helical" evidence="4">
    <location>
        <begin position="372"/>
        <end position="391"/>
    </location>
</feature>
<keyword evidence="3" id="KW-0807">Transducer</keyword>
<keyword evidence="4" id="KW-0812">Transmembrane</keyword>
<keyword evidence="1" id="KW-0488">Methylation</keyword>
<evidence type="ECO:0000259" key="5">
    <source>
        <dbReference type="PROSITE" id="PS50111"/>
    </source>
</evidence>
<name>A0AAJ0UDK2_HALSE</name>
<evidence type="ECO:0000256" key="3">
    <source>
        <dbReference type="PROSITE-ProRule" id="PRU00284"/>
    </source>
</evidence>
<dbReference type="CDD" id="cd12912">
    <property type="entry name" value="PDC2_MCP_like"/>
    <property type="match status" value="1"/>
</dbReference>
<dbReference type="AlphaFoldDB" id="A0AAJ0UDK2"/>
<evidence type="ECO:0000313" key="6">
    <source>
        <dbReference type="EMBL" id="MBK5929493.1"/>
    </source>
</evidence>
<dbReference type="GO" id="GO:0007165">
    <property type="term" value="P:signal transduction"/>
    <property type="evidence" value="ECO:0007669"/>
    <property type="project" value="UniProtKB-KW"/>
</dbReference>
<protein>
    <recommendedName>
        <fullName evidence="5">Methyl-accepting transducer domain-containing protein</fullName>
    </recommendedName>
</protein>
<sequence>MQSLSLKAKLLTAGLAVAVGPLAIVAVFLYSQADVITSLAREAIVEQGHQQMEKKIGGILDTVEITQDLLQKNVKTLLSLASDKLEQLGGLHFSEQRSVEWKAVNQYTGAQQTLQLPLALIGDAVKLEPEQSFDRGVALVDAIGELTGDTATLFQRMNPAGDMLRIATNVEKDGQRAVGTFIPAINPDGEPNPVLSEVLAGRTYIGRAFVVDRWYVTAYQPIVGASGQVTGILYVGMPEARATQPLLDQLAERRIGETGYIFILNTRGEDAGRYVLSANRERDGENILSSQDTEGRYFIKEMIERSHGLEAGETTLIEYEWQNPGETTPRTKLAIYAYFPDWDWLIAASAYDSEFYAAAQDVERSITSVTNWIFLLTAVMAIVAAVVFYLLTRSLAGPLSRISQDLQASSLETEKASEQVSASSQSLAQGANEQAASLEESTASMQSMSDLLTHNAELSRQASEYSQEAEGAAKNGVSSMKHLSGGVHQIGESITELNDAIADIQSSTSSISQVIDKIDNIAFQTNILALNASVEAARAGAAGSGFAVVAGEVRNLAVRATEAAKETAALIERSVNASEKGVAMNATVVSLLDDVKGKTASVDSALTHIDTSVVRVHGVMNDMDAGAKQQKEGVEQVTIALKQINDVTQQTAVNAEQAAGASDELSTQANRLRQAVERLNGIIQGG</sequence>
<comment type="caution">
    <text evidence="6">The sequence shown here is derived from an EMBL/GenBank/DDBJ whole genome shotgun (WGS) entry which is preliminary data.</text>
</comment>
<evidence type="ECO:0000313" key="7">
    <source>
        <dbReference type="Proteomes" id="UP001296967"/>
    </source>
</evidence>
<gene>
    <name evidence="6" type="ORF">CCR82_02810</name>
</gene>
<comment type="similarity">
    <text evidence="2">Belongs to the methyl-accepting chemotaxis (MCP) protein family.</text>
</comment>
<keyword evidence="7" id="KW-1185">Reference proteome</keyword>
<evidence type="ECO:0000256" key="2">
    <source>
        <dbReference type="ARBA" id="ARBA00029447"/>
    </source>
</evidence>
<keyword evidence="4" id="KW-0472">Membrane</keyword>
<dbReference type="InterPro" id="IPR051310">
    <property type="entry name" value="MCP_chemotaxis"/>
</dbReference>
<dbReference type="Gene3D" id="3.30.450.20">
    <property type="entry name" value="PAS domain"/>
    <property type="match status" value="1"/>
</dbReference>
<dbReference type="Pfam" id="PF17201">
    <property type="entry name" value="Cache_3-Cache_2"/>
    <property type="match status" value="1"/>
</dbReference>
<dbReference type="PANTHER" id="PTHR43531">
    <property type="entry name" value="PROTEIN ICFG"/>
    <property type="match status" value="1"/>
</dbReference>
<evidence type="ECO:0000256" key="1">
    <source>
        <dbReference type="ARBA" id="ARBA00022481"/>
    </source>
</evidence>
<evidence type="ECO:0000256" key="4">
    <source>
        <dbReference type="SAM" id="Phobius"/>
    </source>
</evidence>
<reference evidence="6" key="1">
    <citation type="submission" date="2017-05" db="EMBL/GenBank/DDBJ databases">
        <authorList>
            <person name="Imhoff J.F."/>
            <person name="Rahn T."/>
            <person name="Kuenzel S."/>
            <person name="Neulinger S.C."/>
        </authorList>
    </citation>
    <scope>NUCLEOTIDE SEQUENCE</scope>
    <source>
        <strain evidence="6">DSM 4395</strain>
    </source>
</reference>
<dbReference type="GO" id="GO:0004888">
    <property type="term" value="F:transmembrane signaling receptor activity"/>
    <property type="evidence" value="ECO:0007669"/>
    <property type="project" value="TreeGrafter"/>
</dbReference>
<dbReference type="PROSITE" id="PS50111">
    <property type="entry name" value="CHEMOTAXIS_TRANSDUC_2"/>
    <property type="match status" value="1"/>
</dbReference>
<dbReference type="GO" id="GO:0005886">
    <property type="term" value="C:plasma membrane"/>
    <property type="evidence" value="ECO:0007669"/>
    <property type="project" value="TreeGrafter"/>
</dbReference>
<dbReference type="SMART" id="SM00283">
    <property type="entry name" value="MA"/>
    <property type="match status" value="1"/>
</dbReference>
<dbReference type="Pfam" id="PF00015">
    <property type="entry name" value="MCPsignal"/>
    <property type="match status" value="1"/>
</dbReference>
<feature type="domain" description="Methyl-accepting transducer" evidence="5">
    <location>
        <begin position="409"/>
        <end position="645"/>
    </location>
</feature>
<keyword evidence="4" id="KW-1133">Transmembrane helix</keyword>
<dbReference type="Gene3D" id="1.10.287.950">
    <property type="entry name" value="Methyl-accepting chemotaxis protein"/>
    <property type="match status" value="1"/>
</dbReference>
<reference evidence="6" key="2">
    <citation type="journal article" date="2020" name="Microorganisms">
        <title>Osmotic Adaptation and Compatible Solute Biosynthesis of Phototrophic Bacteria as Revealed from Genome Analyses.</title>
        <authorList>
            <person name="Imhoff J.F."/>
            <person name="Rahn T."/>
            <person name="Kunzel S."/>
            <person name="Keller A."/>
            <person name="Neulinger S.C."/>
        </authorList>
    </citation>
    <scope>NUCLEOTIDE SEQUENCE</scope>
    <source>
        <strain evidence="6">DSM 4395</strain>
    </source>
</reference>
<dbReference type="InterPro" id="IPR029151">
    <property type="entry name" value="Sensor-like_sf"/>
</dbReference>
<dbReference type="EMBL" id="NHSF01000016">
    <property type="protein sequence ID" value="MBK5929493.1"/>
    <property type="molecule type" value="Genomic_DNA"/>
</dbReference>
<organism evidence="6 7">
    <name type="scientific">Halochromatium salexigens</name>
    <name type="common">Chromatium salexigens</name>
    <dbReference type="NCBI Taxonomy" id="49447"/>
    <lineage>
        <taxon>Bacteria</taxon>
        <taxon>Pseudomonadati</taxon>
        <taxon>Pseudomonadota</taxon>
        <taxon>Gammaproteobacteria</taxon>
        <taxon>Chromatiales</taxon>
        <taxon>Chromatiaceae</taxon>
        <taxon>Halochromatium</taxon>
    </lineage>
</organism>
<dbReference type="SUPFAM" id="SSF103190">
    <property type="entry name" value="Sensory domain-like"/>
    <property type="match status" value="1"/>
</dbReference>
<dbReference type="GO" id="GO:0006935">
    <property type="term" value="P:chemotaxis"/>
    <property type="evidence" value="ECO:0007669"/>
    <property type="project" value="TreeGrafter"/>
</dbReference>
<dbReference type="Proteomes" id="UP001296967">
    <property type="component" value="Unassembled WGS sequence"/>
</dbReference>
<dbReference type="SUPFAM" id="SSF58104">
    <property type="entry name" value="Methyl-accepting chemotaxis protein (MCP) signaling domain"/>
    <property type="match status" value="1"/>
</dbReference>
<dbReference type="PANTHER" id="PTHR43531:SF14">
    <property type="entry name" value="METHYL-ACCEPTING CHEMOTAXIS PROTEIN I-RELATED"/>
    <property type="match status" value="1"/>
</dbReference>
<dbReference type="InterPro" id="IPR033462">
    <property type="entry name" value="Cache_3-Cache_2"/>
</dbReference>
<accession>A0AAJ0UDK2</accession>
<proteinExistence type="inferred from homology"/>
<dbReference type="InterPro" id="IPR004089">
    <property type="entry name" value="MCPsignal_dom"/>
</dbReference>